<reference evidence="2" key="1">
    <citation type="journal article" date="2019" name="Curr. Biol.">
        <title>Genome Sequence of Striga asiatica Provides Insight into the Evolution of Plant Parasitism.</title>
        <authorList>
            <person name="Yoshida S."/>
            <person name="Kim S."/>
            <person name="Wafula E.K."/>
            <person name="Tanskanen J."/>
            <person name="Kim Y.M."/>
            <person name="Honaas L."/>
            <person name="Yang Z."/>
            <person name="Spallek T."/>
            <person name="Conn C.E."/>
            <person name="Ichihashi Y."/>
            <person name="Cheong K."/>
            <person name="Cui S."/>
            <person name="Der J.P."/>
            <person name="Gundlach H."/>
            <person name="Jiao Y."/>
            <person name="Hori C."/>
            <person name="Ishida J.K."/>
            <person name="Kasahara H."/>
            <person name="Kiba T."/>
            <person name="Kim M.S."/>
            <person name="Koo N."/>
            <person name="Laohavisit A."/>
            <person name="Lee Y.H."/>
            <person name="Lumba S."/>
            <person name="McCourt P."/>
            <person name="Mortimer J.C."/>
            <person name="Mutuku J.M."/>
            <person name="Nomura T."/>
            <person name="Sasaki-Sekimoto Y."/>
            <person name="Seto Y."/>
            <person name="Wang Y."/>
            <person name="Wakatake T."/>
            <person name="Sakakibara H."/>
            <person name="Demura T."/>
            <person name="Yamaguchi S."/>
            <person name="Yoneyama K."/>
            <person name="Manabe R.I."/>
            <person name="Nelson D.C."/>
            <person name="Schulman A.H."/>
            <person name="Timko M.P."/>
            <person name="dePamphilis C.W."/>
            <person name="Choi D."/>
            <person name="Shirasu K."/>
        </authorList>
    </citation>
    <scope>NUCLEOTIDE SEQUENCE [LARGE SCALE GENOMIC DNA]</scope>
    <source>
        <strain evidence="2">cv. UVA1</strain>
    </source>
</reference>
<dbReference type="GO" id="GO:0016301">
    <property type="term" value="F:kinase activity"/>
    <property type="evidence" value="ECO:0007669"/>
    <property type="project" value="UniProtKB-KW"/>
</dbReference>
<keyword evidence="1" id="KW-0418">Kinase</keyword>
<dbReference type="Proteomes" id="UP000325081">
    <property type="component" value="Unassembled WGS sequence"/>
</dbReference>
<proteinExistence type="predicted"/>
<keyword evidence="1" id="KW-0808">Transferase</keyword>
<accession>A0A5A7Q4R1</accession>
<keyword evidence="2" id="KW-1185">Reference proteome</keyword>
<feature type="non-terminal residue" evidence="1">
    <location>
        <position position="149"/>
    </location>
</feature>
<sequence>AANTWLDTRFLAQKFKEFNFLEGRVYGITDWNLELDEKAFKLTESTLIFKVSNKKDQFGSYNGPFTVARITVDPILVNRFGVLANPSQMTAMLFYFIIMYDSDGELNSPNKTVSGCKEKIKKRVQKVLFKDASSSSEVPMGRKIKAEEI</sequence>
<evidence type="ECO:0000313" key="1">
    <source>
        <dbReference type="EMBL" id="GER39842.1"/>
    </source>
</evidence>
<gene>
    <name evidence="1" type="ORF">STAS_16484</name>
</gene>
<comment type="caution">
    <text evidence="1">The sequence shown here is derived from an EMBL/GenBank/DDBJ whole genome shotgun (WGS) entry which is preliminary data.</text>
</comment>
<evidence type="ECO:0000313" key="2">
    <source>
        <dbReference type="Proteomes" id="UP000325081"/>
    </source>
</evidence>
<dbReference type="EMBL" id="BKCP01005761">
    <property type="protein sequence ID" value="GER39842.1"/>
    <property type="molecule type" value="Genomic_DNA"/>
</dbReference>
<organism evidence="1 2">
    <name type="scientific">Striga asiatica</name>
    <name type="common">Asiatic witchweed</name>
    <name type="synonym">Buchnera asiatica</name>
    <dbReference type="NCBI Taxonomy" id="4170"/>
    <lineage>
        <taxon>Eukaryota</taxon>
        <taxon>Viridiplantae</taxon>
        <taxon>Streptophyta</taxon>
        <taxon>Embryophyta</taxon>
        <taxon>Tracheophyta</taxon>
        <taxon>Spermatophyta</taxon>
        <taxon>Magnoliopsida</taxon>
        <taxon>eudicotyledons</taxon>
        <taxon>Gunneridae</taxon>
        <taxon>Pentapetalae</taxon>
        <taxon>asterids</taxon>
        <taxon>lamiids</taxon>
        <taxon>Lamiales</taxon>
        <taxon>Orobanchaceae</taxon>
        <taxon>Buchnereae</taxon>
        <taxon>Striga</taxon>
    </lineage>
</organism>
<dbReference type="AlphaFoldDB" id="A0A5A7Q4R1"/>
<protein>
    <submittedName>
        <fullName evidence="1">Inositol hexakisphosphate anddiphosphoinositol-pentakisphosphate kinase 1</fullName>
    </submittedName>
</protein>
<name>A0A5A7Q4R1_STRAF</name>
<feature type="non-terminal residue" evidence="1">
    <location>
        <position position="1"/>
    </location>
</feature>